<dbReference type="PIRSF" id="PIRSF005727">
    <property type="entry name" value="Coatomer_beta_subunit"/>
    <property type="match status" value="1"/>
</dbReference>
<dbReference type="Gene3D" id="1.25.10.10">
    <property type="entry name" value="Leucine-rich Repeat Variant"/>
    <property type="match status" value="1"/>
</dbReference>
<sequence length="977" mass="107471">RDRGRPPRRDPELHAVAFCAPQRIRLSSGGCVAMLPSSVNERFCTVLMNFDKKTPPNEDEIREDLESKDTEKKIGGLKKLISLLLTGEAMPKLLMTVIRFCVPCDDHKIKKLLLVYYEVVDKHGPDGKMLPEMILVTNFLRNDLNHPNEWIRGCTLRLMCKLKETEILEPLIPMMKSNLEHRHAFVRRNAVLAVSAIYKSFEHLLPDGPELVEKVLQAEADPSCKRNAFLMLFQADQERAVHFLSNNIDQVASYSDTLQLVVLELIRKVVRSNPNDKSKYIRCILTLFNSSSTAVVYECASAMIALSSSVTAIRAAASSYTQLLSSQSDNNIKLIVLERLQDLKKKHPKVVTELIMDILRALASANLDIRKKTLDIILDLVTPGTIGEVMQVLKKEVVKTAEDGDKSAEYRAMLITSIHKSTTKFPDAVSTAIPILMDFLGDSNQASALDVITYVREIVETYPHLRDDSMRKLLHAFPSIHASRIARVALWMIGEYCTEAQDVALAFTTLKQSMGDLPFAARVADEAPAAPPPPKSTGRPVVLADGTYGHQPAAVAAQTAAQDTGKLRGLLCAGDFFLATVVATTLTKLALRTRAHVPPQTANLVTADVILILTGLLQLGHAGQGMPQIDADSQERITINLQVLSYPSQELNRLCLTDCREAFSAMLSERLASEAADTPKADELEVNRQTDDLISVRQLRGRAADKGMMDLDDDDDAALNKATGADSQEDFAQRLKRVTQLTGLSDAVYAEAYVTVQSYDIMLDLMLINQSKETMYNTCLELATVGDLKLCERPQTYTLKPGESKHIKANIKVSSTETGIVFGTIVYDTTAPGAAGAAPLDRNCVVLNDIHIDIMDYIAPASCSDLAFRAMWAEFEWENKVAINTDITDVDTFLAHVVKSTNMKCLTPASALEGDSAFLAANLYAKSTFGEDALVNLSLEKRAGGSLCGYIRIRSKTQGIALSLGDKLSLKMKSKAP</sequence>
<dbReference type="GO" id="GO:0006891">
    <property type="term" value="P:intra-Golgi vesicle-mediated transport"/>
    <property type="evidence" value="ECO:0007669"/>
    <property type="project" value="TreeGrafter"/>
</dbReference>
<dbReference type="PANTHER" id="PTHR10635">
    <property type="entry name" value="COATOMER SUBUNIT BETA"/>
    <property type="match status" value="1"/>
</dbReference>
<evidence type="ECO:0000256" key="9">
    <source>
        <dbReference type="ARBA" id="ARBA00023136"/>
    </source>
</evidence>
<feature type="domain" description="Coatomer beta subunit appendage platform" evidence="13">
    <location>
        <begin position="841"/>
        <end position="968"/>
    </location>
</feature>
<feature type="domain" description="Coatomer beta subunit C-terminal" evidence="12">
    <location>
        <begin position="691"/>
        <end position="828"/>
    </location>
</feature>
<dbReference type="GO" id="GO:0000139">
    <property type="term" value="C:Golgi membrane"/>
    <property type="evidence" value="ECO:0007669"/>
    <property type="project" value="UniProtKB-SubCell"/>
</dbReference>
<keyword evidence="5" id="KW-0677">Repeat</keyword>
<dbReference type="Pfam" id="PF14806">
    <property type="entry name" value="Coatomer_b_Cpla"/>
    <property type="match status" value="1"/>
</dbReference>
<keyword evidence="15" id="KW-1185">Reference proteome</keyword>
<accession>A0A0M0JA72</accession>
<keyword evidence="10" id="KW-0968">Cytoplasmic vesicle</keyword>
<dbReference type="Pfam" id="PF07718">
    <property type="entry name" value="Coatamer_beta_C"/>
    <property type="match status" value="1"/>
</dbReference>
<comment type="caution">
    <text evidence="14">The sequence shown here is derived from an EMBL/GenBank/DDBJ whole genome shotgun (WGS) entry which is preliminary data.</text>
</comment>
<dbReference type="OrthoDB" id="10261439at2759"/>
<protein>
    <submittedName>
        <fullName evidence="14">Coatomer subunit beta-1-like protein</fullName>
    </submittedName>
</protein>
<dbReference type="GO" id="GO:0006886">
    <property type="term" value="P:intracellular protein transport"/>
    <property type="evidence" value="ECO:0007669"/>
    <property type="project" value="InterPro"/>
</dbReference>
<dbReference type="GO" id="GO:0005198">
    <property type="term" value="F:structural molecule activity"/>
    <property type="evidence" value="ECO:0007669"/>
    <property type="project" value="InterPro"/>
</dbReference>
<name>A0A0M0JA72_9EUKA</name>
<dbReference type="GO" id="GO:0006888">
    <property type="term" value="P:endoplasmic reticulum to Golgi vesicle-mediated transport"/>
    <property type="evidence" value="ECO:0007669"/>
    <property type="project" value="TreeGrafter"/>
</dbReference>
<keyword evidence="8" id="KW-0333">Golgi apparatus</keyword>
<evidence type="ECO:0000256" key="1">
    <source>
        <dbReference type="ARBA" id="ARBA00004255"/>
    </source>
</evidence>
<comment type="subcellular location">
    <subcellularLocation>
        <location evidence="2">Cytoplasmic vesicle</location>
        <location evidence="2">COPI-coated vesicle membrane</location>
        <topology evidence="2">Peripheral membrane protein</topology>
        <orientation evidence="2">Cytoplasmic side</orientation>
    </subcellularLocation>
    <subcellularLocation>
        <location evidence="1">Golgi apparatus membrane</location>
        <topology evidence="1">Peripheral membrane protein</topology>
        <orientation evidence="1">Cytoplasmic side</orientation>
    </subcellularLocation>
</comment>
<dbReference type="InterPro" id="IPR011989">
    <property type="entry name" value="ARM-like"/>
</dbReference>
<keyword evidence="9" id="KW-0472">Membrane</keyword>
<gene>
    <name evidence="14" type="ORF">Ctob_004058</name>
</gene>
<evidence type="ECO:0000313" key="15">
    <source>
        <dbReference type="Proteomes" id="UP000037460"/>
    </source>
</evidence>
<reference evidence="15" key="1">
    <citation type="journal article" date="2015" name="PLoS Genet.">
        <title>Genome Sequence and Transcriptome Analyses of Chrysochromulina tobin: Metabolic Tools for Enhanced Algal Fitness in the Prominent Order Prymnesiales (Haptophyceae).</title>
        <authorList>
            <person name="Hovde B.T."/>
            <person name="Deodato C.R."/>
            <person name="Hunsperger H.M."/>
            <person name="Ryken S.A."/>
            <person name="Yost W."/>
            <person name="Jha R.K."/>
            <person name="Patterson J."/>
            <person name="Monnat R.J. Jr."/>
            <person name="Barlow S.B."/>
            <person name="Starkenburg S.R."/>
            <person name="Cattolico R.A."/>
        </authorList>
    </citation>
    <scope>NUCLEOTIDE SEQUENCE</scope>
    <source>
        <strain evidence="15">CCMP291</strain>
    </source>
</reference>
<keyword evidence="7" id="KW-0653">Protein transport</keyword>
<dbReference type="EMBL" id="JWZX01003190">
    <property type="protein sequence ID" value="KOO23446.1"/>
    <property type="molecule type" value="Genomic_DNA"/>
</dbReference>
<dbReference type="Proteomes" id="UP000037460">
    <property type="component" value="Unassembled WGS sequence"/>
</dbReference>
<keyword evidence="4" id="KW-0963">Cytoplasm</keyword>
<evidence type="ECO:0000256" key="6">
    <source>
        <dbReference type="ARBA" id="ARBA00022892"/>
    </source>
</evidence>
<dbReference type="InterPro" id="IPR016024">
    <property type="entry name" value="ARM-type_fold"/>
</dbReference>
<dbReference type="AlphaFoldDB" id="A0A0M0JA72"/>
<keyword evidence="6" id="KW-0931">ER-Golgi transport</keyword>
<evidence type="ECO:0000256" key="5">
    <source>
        <dbReference type="ARBA" id="ARBA00022737"/>
    </source>
</evidence>
<evidence type="ECO:0000313" key="14">
    <source>
        <dbReference type="EMBL" id="KOO23446.1"/>
    </source>
</evidence>
<dbReference type="GO" id="GO:0030126">
    <property type="term" value="C:COPI vesicle coat"/>
    <property type="evidence" value="ECO:0007669"/>
    <property type="project" value="InterPro"/>
</dbReference>
<feature type="non-terminal residue" evidence="14">
    <location>
        <position position="1"/>
    </location>
</feature>
<dbReference type="InterPro" id="IPR011710">
    <property type="entry name" value="Coatomer_bsu_C"/>
</dbReference>
<dbReference type="SUPFAM" id="SSF48371">
    <property type="entry name" value="ARM repeat"/>
    <property type="match status" value="1"/>
</dbReference>
<proteinExistence type="predicted"/>
<dbReference type="InterPro" id="IPR016460">
    <property type="entry name" value="COPB1"/>
</dbReference>
<keyword evidence="3" id="KW-0813">Transport</keyword>
<dbReference type="InterPro" id="IPR002553">
    <property type="entry name" value="Clathrin/coatomer_adapt-like_N"/>
</dbReference>
<evidence type="ECO:0000259" key="13">
    <source>
        <dbReference type="Pfam" id="PF14806"/>
    </source>
</evidence>
<dbReference type="Pfam" id="PF01602">
    <property type="entry name" value="Adaptin_N"/>
    <property type="match status" value="1"/>
</dbReference>
<evidence type="ECO:0000259" key="12">
    <source>
        <dbReference type="Pfam" id="PF07718"/>
    </source>
</evidence>
<dbReference type="InterPro" id="IPR029446">
    <property type="entry name" value="COPB1_appendage_platform_dom"/>
</dbReference>
<evidence type="ECO:0000256" key="2">
    <source>
        <dbReference type="ARBA" id="ARBA00004347"/>
    </source>
</evidence>
<evidence type="ECO:0000256" key="4">
    <source>
        <dbReference type="ARBA" id="ARBA00022490"/>
    </source>
</evidence>
<evidence type="ECO:0000256" key="3">
    <source>
        <dbReference type="ARBA" id="ARBA00022448"/>
    </source>
</evidence>
<evidence type="ECO:0000256" key="8">
    <source>
        <dbReference type="ARBA" id="ARBA00023034"/>
    </source>
</evidence>
<evidence type="ECO:0000256" key="10">
    <source>
        <dbReference type="ARBA" id="ARBA00023329"/>
    </source>
</evidence>
<evidence type="ECO:0000256" key="7">
    <source>
        <dbReference type="ARBA" id="ARBA00022927"/>
    </source>
</evidence>
<dbReference type="PANTHER" id="PTHR10635:SF0">
    <property type="entry name" value="COATOMER SUBUNIT BETA"/>
    <property type="match status" value="1"/>
</dbReference>
<feature type="domain" description="Clathrin/coatomer adaptor adaptin-like N-terminal" evidence="11">
    <location>
        <begin position="57"/>
        <end position="508"/>
    </location>
</feature>
<evidence type="ECO:0000259" key="11">
    <source>
        <dbReference type="Pfam" id="PF01602"/>
    </source>
</evidence>
<organism evidence="14 15">
    <name type="scientific">Chrysochromulina tobinii</name>
    <dbReference type="NCBI Taxonomy" id="1460289"/>
    <lineage>
        <taxon>Eukaryota</taxon>
        <taxon>Haptista</taxon>
        <taxon>Haptophyta</taxon>
        <taxon>Prymnesiophyceae</taxon>
        <taxon>Prymnesiales</taxon>
        <taxon>Chrysochromulinaceae</taxon>
        <taxon>Chrysochromulina</taxon>
    </lineage>
</organism>